<dbReference type="EMBL" id="CACVKT020007646">
    <property type="protein sequence ID" value="CAC5409684.1"/>
    <property type="molecule type" value="Genomic_DNA"/>
</dbReference>
<protein>
    <submittedName>
        <fullName evidence="2">Uncharacterized protein</fullName>
    </submittedName>
</protein>
<feature type="compositionally biased region" description="Polar residues" evidence="1">
    <location>
        <begin position="128"/>
        <end position="138"/>
    </location>
</feature>
<dbReference type="Proteomes" id="UP000507470">
    <property type="component" value="Unassembled WGS sequence"/>
</dbReference>
<dbReference type="InterPro" id="IPR052752">
    <property type="entry name" value="NACHT-WD_repeat"/>
</dbReference>
<evidence type="ECO:0000256" key="1">
    <source>
        <dbReference type="SAM" id="MobiDB-lite"/>
    </source>
</evidence>
<proteinExistence type="predicted"/>
<feature type="region of interest" description="Disordered" evidence="1">
    <location>
        <begin position="114"/>
        <end position="193"/>
    </location>
</feature>
<feature type="compositionally biased region" description="Polar residues" evidence="1">
    <location>
        <begin position="448"/>
        <end position="467"/>
    </location>
</feature>
<accession>A0A6J8DR61</accession>
<feature type="compositionally biased region" description="Basic and acidic residues" evidence="1">
    <location>
        <begin position="422"/>
        <end position="447"/>
    </location>
</feature>
<dbReference type="PANTHER" id="PTHR19871">
    <property type="entry name" value="BETA TRANSDUCIN-RELATED PROTEIN"/>
    <property type="match status" value="1"/>
</dbReference>
<reference evidence="2 3" key="1">
    <citation type="submission" date="2020-06" db="EMBL/GenBank/DDBJ databases">
        <authorList>
            <person name="Li R."/>
            <person name="Bekaert M."/>
        </authorList>
    </citation>
    <scope>NUCLEOTIDE SEQUENCE [LARGE SCALE GENOMIC DNA]</scope>
    <source>
        <strain evidence="3">wild</strain>
    </source>
</reference>
<dbReference type="OrthoDB" id="6161112at2759"/>
<sequence>MEEQAISSLGRRPTYLETKELTFFSHKSPTILSITGNTLKHADDGRRRAGVLPPLQVKREPTFHRQPKGNTTLSNPEEAADAHWNKQYKKYTVDVDKRVVNHLRRVLNKRIDDHMNSLTESEDKETPDSSTSQNVTRRQPTKRPDIFNRYNDIEVIKPKKPTPKVETNGKAENGRALPGIKNEHGHKNGHSTVTVNVTNNDAASDEADGKTESNEVTNSNLSGEEDEILDIPAFNLEDDSSDCGDFRQCQVSPVPTPVLQRPMTREQTRISHEDRVSDILHGNVNRYCSAHSKTIRIYLSSGFSDSVTERSVLMEKVFPQLRNFCAAKGFELDVYDLHWGLRDCTFDDHSLPETCLNTLNSCLSSQYEINMVLFLGEKYGPSLLPAKISQDEFEKIIQKTRSYTENEVEKIRKRLKEIDDVKEEREREDSEITSEKTASDLNDKETSVEMSHQLNSANDTKQVQISR</sequence>
<name>A0A6J8DR61_MYTCO</name>
<feature type="region of interest" description="Disordered" evidence="1">
    <location>
        <begin position="422"/>
        <end position="467"/>
    </location>
</feature>
<keyword evidence="3" id="KW-1185">Reference proteome</keyword>
<gene>
    <name evidence="2" type="ORF">MCOR_42939</name>
</gene>
<feature type="compositionally biased region" description="Basic and acidic residues" evidence="1">
    <location>
        <begin position="142"/>
        <end position="157"/>
    </location>
</feature>
<evidence type="ECO:0000313" key="2">
    <source>
        <dbReference type="EMBL" id="CAC5409684.1"/>
    </source>
</evidence>
<organism evidence="2 3">
    <name type="scientific">Mytilus coruscus</name>
    <name type="common">Sea mussel</name>
    <dbReference type="NCBI Taxonomy" id="42192"/>
    <lineage>
        <taxon>Eukaryota</taxon>
        <taxon>Metazoa</taxon>
        <taxon>Spiralia</taxon>
        <taxon>Lophotrochozoa</taxon>
        <taxon>Mollusca</taxon>
        <taxon>Bivalvia</taxon>
        <taxon>Autobranchia</taxon>
        <taxon>Pteriomorphia</taxon>
        <taxon>Mytilida</taxon>
        <taxon>Mytiloidea</taxon>
        <taxon>Mytilidae</taxon>
        <taxon>Mytilinae</taxon>
        <taxon>Mytilus</taxon>
    </lineage>
</organism>
<evidence type="ECO:0000313" key="3">
    <source>
        <dbReference type="Proteomes" id="UP000507470"/>
    </source>
</evidence>
<dbReference type="AlphaFoldDB" id="A0A6J8DR61"/>
<dbReference type="PANTHER" id="PTHR19871:SF45">
    <property type="entry name" value="NACHT DOMAIN-CONTAINING PROTEIN"/>
    <property type="match status" value="1"/>
</dbReference>